<feature type="non-terminal residue" evidence="1">
    <location>
        <position position="1"/>
    </location>
</feature>
<comment type="caution">
    <text evidence="1">The sequence shown here is derived from an EMBL/GenBank/DDBJ whole genome shotgun (WGS) entry which is preliminary data.</text>
</comment>
<gene>
    <name evidence="1" type="ORF">S03H2_37433</name>
</gene>
<evidence type="ECO:0000313" key="1">
    <source>
        <dbReference type="EMBL" id="GAH48822.1"/>
    </source>
</evidence>
<dbReference type="AlphaFoldDB" id="X1FUY4"/>
<accession>X1FUY4</accession>
<proteinExistence type="predicted"/>
<reference evidence="1" key="1">
    <citation type="journal article" date="2014" name="Front. Microbiol.">
        <title>High frequency of phylogenetically diverse reductive dehalogenase-homologous genes in deep subseafloor sedimentary metagenomes.</title>
        <authorList>
            <person name="Kawai M."/>
            <person name="Futagami T."/>
            <person name="Toyoda A."/>
            <person name="Takaki Y."/>
            <person name="Nishi S."/>
            <person name="Hori S."/>
            <person name="Arai W."/>
            <person name="Tsubouchi T."/>
            <person name="Morono Y."/>
            <person name="Uchiyama I."/>
            <person name="Ito T."/>
            <person name="Fujiyama A."/>
            <person name="Inagaki F."/>
            <person name="Takami H."/>
        </authorList>
    </citation>
    <scope>NUCLEOTIDE SEQUENCE</scope>
    <source>
        <strain evidence="1">Expedition CK06-06</strain>
    </source>
</reference>
<protein>
    <submittedName>
        <fullName evidence="1">Uncharacterized protein</fullName>
    </submittedName>
</protein>
<dbReference type="EMBL" id="BARU01023043">
    <property type="protein sequence ID" value="GAH48822.1"/>
    <property type="molecule type" value="Genomic_DNA"/>
</dbReference>
<organism evidence="1">
    <name type="scientific">marine sediment metagenome</name>
    <dbReference type="NCBI Taxonomy" id="412755"/>
    <lineage>
        <taxon>unclassified sequences</taxon>
        <taxon>metagenomes</taxon>
        <taxon>ecological metagenomes</taxon>
    </lineage>
</organism>
<sequence>NVEQKNAEDMLIHARQSLRDIESKRKDLLQPVNETRERINNLFKPLTDRLNMGIHIVNEALQNYHAQQTKEVEELRLIALAEQAAKLAEAKETGEVVEIPPANEVPEAPSKTSQAHLGSVTYRDDFEVTIVNPLLVPRELCDPNISRIRARVKSGVKEIPGVLITKKYITVAKGGK</sequence>
<name>X1FUY4_9ZZZZ</name>